<reference evidence="2 3" key="1">
    <citation type="submission" date="2020-08" db="EMBL/GenBank/DDBJ databases">
        <title>Genomic Encyclopedia of Archaeal and Bacterial Type Strains, Phase II (KMG-II): from individual species to whole genera.</title>
        <authorList>
            <person name="Goeker M."/>
        </authorList>
    </citation>
    <scope>NUCLEOTIDE SEQUENCE [LARGE SCALE GENOMIC DNA]</scope>
    <source>
        <strain evidence="2 3">DSM 43850</strain>
    </source>
</reference>
<dbReference type="Proteomes" id="UP000517916">
    <property type="component" value="Unassembled WGS sequence"/>
</dbReference>
<accession>A0ABR6BNG7</accession>
<sequence>MNNSGHQWEDPTESTFADVLNGFTLSSGRGRRGEPEARRRDREQAAEITQPADPVPQAEAETDESAAIVRAYAWTGGRTRSEVPLQIETLVCTSELGMAGGDPVQAEYRAIAQLCRQTRSVAEVAALLVIPLGVAKVLVGDMAGLGLVQVHATGSGDADAPPNMGLMERILSGLRKL</sequence>
<evidence type="ECO:0000256" key="1">
    <source>
        <dbReference type="SAM" id="MobiDB-lite"/>
    </source>
</evidence>
<feature type="compositionally biased region" description="Basic and acidic residues" evidence="1">
    <location>
        <begin position="31"/>
        <end position="45"/>
    </location>
</feature>
<protein>
    <recommendedName>
        <fullName evidence="4">DUF742 domain-containing protein</fullName>
    </recommendedName>
</protein>
<dbReference type="PANTHER" id="PTHR36221:SF1">
    <property type="entry name" value="DUF742 DOMAIN-CONTAINING PROTEIN"/>
    <property type="match status" value="1"/>
</dbReference>
<evidence type="ECO:0008006" key="4">
    <source>
        <dbReference type="Google" id="ProtNLM"/>
    </source>
</evidence>
<name>A0ABR6BNG7_9PSEU</name>
<comment type="caution">
    <text evidence="2">The sequence shown here is derived from an EMBL/GenBank/DDBJ whole genome shotgun (WGS) entry which is preliminary data.</text>
</comment>
<dbReference type="InterPro" id="IPR007995">
    <property type="entry name" value="DUF742"/>
</dbReference>
<proteinExistence type="predicted"/>
<evidence type="ECO:0000313" key="3">
    <source>
        <dbReference type="Proteomes" id="UP000517916"/>
    </source>
</evidence>
<dbReference type="PANTHER" id="PTHR36221">
    <property type="entry name" value="DUF742 DOMAIN-CONTAINING PROTEIN"/>
    <property type="match status" value="1"/>
</dbReference>
<evidence type="ECO:0000313" key="2">
    <source>
        <dbReference type="EMBL" id="MBA8928206.1"/>
    </source>
</evidence>
<dbReference type="RefSeq" id="WP_025356702.1">
    <property type="nucleotide sequence ID" value="NZ_BAAABQ010000030.1"/>
</dbReference>
<feature type="region of interest" description="Disordered" evidence="1">
    <location>
        <begin position="1"/>
        <end position="62"/>
    </location>
</feature>
<dbReference type="Pfam" id="PF05331">
    <property type="entry name" value="DUF742"/>
    <property type="match status" value="1"/>
</dbReference>
<organism evidence="2 3">
    <name type="scientific">Kutzneria viridogrisea</name>
    <dbReference type="NCBI Taxonomy" id="47990"/>
    <lineage>
        <taxon>Bacteria</taxon>
        <taxon>Bacillati</taxon>
        <taxon>Actinomycetota</taxon>
        <taxon>Actinomycetes</taxon>
        <taxon>Pseudonocardiales</taxon>
        <taxon>Pseudonocardiaceae</taxon>
        <taxon>Kutzneria</taxon>
    </lineage>
</organism>
<dbReference type="EMBL" id="JACJID010000004">
    <property type="protein sequence ID" value="MBA8928206.1"/>
    <property type="molecule type" value="Genomic_DNA"/>
</dbReference>
<gene>
    <name evidence="2" type="ORF">BC739_005423</name>
</gene>
<keyword evidence="3" id="KW-1185">Reference proteome</keyword>